<keyword evidence="3" id="KW-1185">Reference proteome</keyword>
<sequence length="109" mass="11876">MQARLRLRQIVAQGGYVVQHFVMGAEPIERLAKIDADALRLAEGQFAAVALGHEMAEQHCDVAETVRLELDPAELGDDLGGFTVIAGERGEGQRRQELGRRGLSSPRQA</sequence>
<feature type="region of interest" description="Disordered" evidence="1">
    <location>
        <begin position="87"/>
        <end position="109"/>
    </location>
</feature>
<proteinExistence type="predicted"/>
<reference evidence="2 3" key="1">
    <citation type="journal article" date="2016" name="Environ. Microbiol.">
        <title>New Methyloceanibacter diversity from North Sea sediments includes methanotroph containing solely the soluble methane monooxygenase.</title>
        <authorList>
            <person name="Vekeman B."/>
            <person name="Kerckhof F.M."/>
            <person name="Cremers G."/>
            <person name="de Vos P."/>
            <person name="Vandamme P."/>
            <person name="Boon N."/>
            <person name="Op den Camp H.J."/>
            <person name="Heylen K."/>
        </authorList>
    </citation>
    <scope>NUCLEOTIDE SEQUENCE [LARGE SCALE GENOMIC DNA]</scope>
    <source>
        <strain evidence="2 3">R-67175</strain>
    </source>
</reference>
<dbReference type="AlphaFoldDB" id="A0A1E3VV17"/>
<feature type="compositionally biased region" description="Basic and acidic residues" evidence="1">
    <location>
        <begin position="88"/>
        <end position="100"/>
    </location>
</feature>
<dbReference type="STRING" id="1774969.AUC69_12215"/>
<dbReference type="Proteomes" id="UP000094472">
    <property type="component" value="Unassembled WGS sequence"/>
</dbReference>
<dbReference type="EMBL" id="LPWF01000026">
    <property type="protein sequence ID" value="ODR97373.1"/>
    <property type="molecule type" value="Genomic_DNA"/>
</dbReference>
<accession>A0A1E3VV17</accession>
<evidence type="ECO:0000313" key="2">
    <source>
        <dbReference type="EMBL" id="ODR97373.1"/>
    </source>
</evidence>
<comment type="caution">
    <text evidence="2">The sequence shown here is derived from an EMBL/GenBank/DDBJ whole genome shotgun (WGS) entry which is preliminary data.</text>
</comment>
<evidence type="ECO:0000313" key="3">
    <source>
        <dbReference type="Proteomes" id="UP000094472"/>
    </source>
</evidence>
<dbReference type="RefSeq" id="WP_069441925.1">
    <property type="nucleotide sequence ID" value="NZ_LPWF01000026.1"/>
</dbReference>
<gene>
    <name evidence="2" type="ORF">AUC69_12215</name>
</gene>
<protein>
    <submittedName>
        <fullName evidence="2">Uncharacterized protein</fullName>
    </submittedName>
</protein>
<evidence type="ECO:0000256" key="1">
    <source>
        <dbReference type="SAM" id="MobiDB-lite"/>
    </source>
</evidence>
<name>A0A1E3VV17_9HYPH</name>
<organism evidence="2 3">
    <name type="scientific">Methyloceanibacter superfactus</name>
    <dbReference type="NCBI Taxonomy" id="1774969"/>
    <lineage>
        <taxon>Bacteria</taxon>
        <taxon>Pseudomonadati</taxon>
        <taxon>Pseudomonadota</taxon>
        <taxon>Alphaproteobacteria</taxon>
        <taxon>Hyphomicrobiales</taxon>
        <taxon>Hyphomicrobiaceae</taxon>
        <taxon>Methyloceanibacter</taxon>
    </lineage>
</organism>